<dbReference type="GO" id="GO:0006516">
    <property type="term" value="P:glycoprotein catabolic process"/>
    <property type="evidence" value="ECO:0007669"/>
    <property type="project" value="TreeGrafter"/>
</dbReference>
<evidence type="ECO:0000256" key="7">
    <source>
        <dbReference type="ARBA" id="ARBA00023180"/>
    </source>
</evidence>
<comment type="similarity">
    <text evidence="3">Belongs to the glycosyl hydrolase 2 family.</text>
</comment>
<dbReference type="FunFam" id="2.60.120.260:FF:000060">
    <property type="entry name" value="Probable beta-mannosidase"/>
    <property type="match status" value="1"/>
</dbReference>
<evidence type="ECO:0000256" key="1">
    <source>
        <dbReference type="ARBA" id="ARBA00000829"/>
    </source>
</evidence>
<dbReference type="GO" id="GO:0004567">
    <property type="term" value="F:beta-mannosidase activity"/>
    <property type="evidence" value="ECO:0007669"/>
    <property type="project" value="UniProtKB-EC"/>
</dbReference>
<keyword evidence="9" id="KW-0326">Glycosidase</keyword>
<protein>
    <recommendedName>
        <fullName evidence="4">beta-mannosidase</fullName>
        <ecNumber evidence="4">3.2.1.25</ecNumber>
    </recommendedName>
    <alternativeName>
        <fullName evidence="10">Mannanase</fullName>
    </alternativeName>
</protein>
<dbReference type="InterPro" id="IPR017853">
    <property type="entry name" value="GH"/>
</dbReference>
<dbReference type="InterPro" id="IPR050887">
    <property type="entry name" value="Beta-mannosidase_GH2"/>
</dbReference>
<comment type="caution">
    <text evidence="15">The sequence shown here is derived from an EMBL/GenBank/DDBJ whole genome shotgun (WGS) entry which is preliminary data.</text>
</comment>
<evidence type="ECO:0000256" key="3">
    <source>
        <dbReference type="ARBA" id="ARBA00007401"/>
    </source>
</evidence>
<feature type="transmembrane region" description="Helical" evidence="11">
    <location>
        <begin position="951"/>
        <end position="970"/>
    </location>
</feature>
<evidence type="ECO:0000256" key="10">
    <source>
        <dbReference type="ARBA" id="ARBA00033445"/>
    </source>
</evidence>
<feature type="chain" id="PRO_5042060313" description="beta-mannosidase" evidence="12">
    <location>
        <begin position="21"/>
        <end position="971"/>
    </location>
</feature>
<evidence type="ECO:0000256" key="2">
    <source>
        <dbReference type="ARBA" id="ARBA00004371"/>
    </source>
</evidence>
<keyword evidence="16" id="KW-1185">Reference proteome</keyword>
<dbReference type="InterPro" id="IPR041625">
    <property type="entry name" value="Beta-mannosidase_Ig"/>
</dbReference>
<dbReference type="SUPFAM" id="SSF51445">
    <property type="entry name" value="(Trans)glycosidases"/>
    <property type="match status" value="1"/>
</dbReference>
<evidence type="ECO:0000256" key="8">
    <source>
        <dbReference type="ARBA" id="ARBA00023228"/>
    </source>
</evidence>
<evidence type="ECO:0000256" key="11">
    <source>
        <dbReference type="SAM" id="Phobius"/>
    </source>
</evidence>
<dbReference type="PANTHER" id="PTHR43730:SF1">
    <property type="entry name" value="BETA-MANNOSIDASE"/>
    <property type="match status" value="1"/>
</dbReference>
<organism evidence="15 16">
    <name type="scientific">Elysia crispata</name>
    <name type="common">lettuce slug</name>
    <dbReference type="NCBI Taxonomy" id="231223"/>
    <lineage>
        <taxon>Eukaryota</taxon>
        <taxon>Metazoa</taxon>
        <taxon>Spiralia</taxon>
        <taxon>Lophotrochozoa</taxon>
        <taxon>Mollusca</taxon>
        <taxon>Gastropoda</taxon>
        <taxon>Heterobranchia</taxon>
        <taxon>Euthyneura</taxon>
        <taxon>Panpulmonata</taxon>
        <taxon>Sacoglossa</taxon>
        <taxon>Placobranchoidea</taxon>
        <taxon>Plakobranchidae</taxon>
        <taxon>Elysia</taxon>
    </lineage>
</organism>
<feature type="domain" description="Beta-mannosidase-like galactose-binding" evidence="14">
    <location>
        <begin position="31"/>
        <end position="204"/>
    </location>
</feature>
<proteinExistence type="inferred from homology"/>
<dbReference type="InterPro" id="IPR036156">
    <property type="entry name" value="Beta-gal/glucu_dom_sf"/>
</dbReference>
<dbReference type="SUPFAM" id="SSF49785">
    <property type="entry name" value="Galactose-binding domain-like"/>
    <property type="match status" value="1"/>
</dbReference>
<accession>A0AAE0Y331</accession>
<dbReference type="EC" id="3.2.1.25" evidence="4"/>
<keyword evidence="11" id="KW-0812">Transmembrane</keyword>
<comment type="subcellular location">
    <subcellularLocation>
        <location evidence="2">Lysosome</location>
    </subcellularLocation>
</comment>
<dbReference type="AlphaFoldDB" id="A0AAE0Y331"/>
<dbReference type="InterPro" id="IPR013783">
    <property type="entry name" value="Ig-like_fold"/>
</dbReference>
<evidence type="ECO:0000259" key="13">
    <source>
        <dbReference type="Pfam" id="PF17753"/>
    </source>
</evidence>
<feature type="signal peptide" evidence="12">
    <location>
        <begin position="1"/>
        <end position="20"/>
    </location>
</feature>
<keyword evidence="7" id="KW-0325">Glycoprotein</keyword>
<evidence type="ECO:0000256" key="6">
    <source>
        <dbReference type="ARBA" id="ARBA00022801"/>
    </source>
</evidence>
<dbReference type="EMBL" id="JAWDGP010007008">
    <property type="protein sequence ID" value="KAK3731374.1"/>
    <property type="molecule type" value="Genomic_DNA"/>
</dbReference>
<evidence type="ECO:0000256" key="9">
    <source>
        <dbReference type="ARBA" id="ARBA00023295"/>
    </source>
</evidence>
<dbReference type="Proteomes" id="UP001283361">
    <property type="component" value="Unassembled WGS sequence"/>
</dbReference>
<keyword evidence="11" id="KW-0472">Membrane</keyword>
<dbReference type="Gene3D" id="2.60.120.260">
    <property type="entry name" value="Galactose-binding domain-like"/>
    <property type="match status" value="1"/>
</dbReference>
<keyword evidence="6" id="KW-0378">Hydrolase</keyword>
<dbReference type="Pfam" id="PF22666">
    <property type="entry name" value="Glyco_hydro_2_N2"/>
    <property type="match status" value="1"/>
</dbReference>
<evidence type="ECO:0000256" key="4">
    <source>
        <dbReference type="ARBA" id="ARBA00012754"/>
    </source>
</evidence>
<dbReference type="Gene3D" id="2.60.40.10">
    <property type="entry name" value="Immunoglobulins"/>
    <property type="match status" value="2"/>
</dbReference>
<dbReference type="PANTHER" id="PTHR43730">
    <property type="entry name" value="BETA-MANNOSIDASE"/>
    <property type="match status" value="1"/>
</dbReference>
<dbReference type="InterPro" id="IPR054593">
    <property type="entry name" value="Beta-mannosidase-like_N2"/>
</dbReference>
<evidence type="ECO:0000256" key="5">
    <source>
        <dbReference type="ARBA" id="ARBA00022729"/>
    </source>
</evidence>
<dbReference type="FunFam" id="3.20.20.80:FF:000035">
    <property type="entry name" value="Mannosidase beta"/>
    <property type="match status" value="1"/>
</dbReference>
<evidence type="ECO:0000313" key="15">
    <source>
        <dbReference type="EMBL" id="KAK3731374.1"/>
    </source>
</evidence>
<reference evidence="15" key="1">
    <citation type="journal article" date="2023" name="G3 (Bethesda)">
        <title>A reference genome for the long-term kleptoplast-retaining sea slug Elysia crispata morphotype clarki.</title>
        <authorList>
            <person name="Eastman K.E."/>
            <person name="Pendleton A.L."/>
            <person name="Shaikh M.A."/>
            <person name="Suttiyut T."/>
            <person name="Ogas R."/>
            <person name="Tomko P."/>
            <person name="Gavelis G."/>
            <person name="Widhalm J.R."/>
            <person name="Wisecaver J.H."/>
        </authorList>
    </citation>
    <scope>NUCLEOTIDE SEQUENCE</scope>
    <source>
        <strain evidence="15">ECLA1</strain>
    </source>
</reference>
<gene>
    <name evidence="15" type="ORF">RRG08_017942</name>
</gene>
<comment type="catalytic activity">
    <reaction evidence="1">
        <text>Hydrolysis of terminal, non-reducing beta-D-mannose residues in beta-D-mannosides.</text>
        <dbReference type="EC" id="3.2.1.25"/>
    </reaction>
</comment>
<dbReference type="Pfam" id="PF17753">
    <property type="entry name" value="Ig_mannosidase"/>
    <property type="match status" value="1"/>
</dbReference>
<dbReference type="SUPFAM" id="SSF49303">
    <property type="entry name" value="beta-Galactosidase/glucuronidase domain"/>
    <property type="match status" value="2"/>
</dbReference>
<dbReference type="InterPro" id="IPR008979">
    <property type="entry name" value="Galactose-bd-like_sf"/>
</dbReference>
<keyword evidence="11" id="KW-1133">Transmembrane helix</keyword>
<evidence type="ECO:0000256" key="12">
    <source>
        <dbReference type="SAM" id="SignalP"/>
    </source>
</evidence>
<name>A0AAE0Y331_9GAST</name>
<keyword evidence="8" id="KW-0458">Lysosome</keyword>
<dbReference type="Gene3D" id="3.20.20.80">
    <property type="entry name" value="Glycosidases"/>
    <property type="match status" value="1"/>
</dbReference>
<feature type="domain" description="Beta-mannosidase Ig-fold" evidence="13">
    <location>
        <begin position="865"/>
        <end position="945"/>
    </location>
</feature>
<dbReference type="GO" id="GO:0005764">
    <property type="term" value="C:lysosome"/>
    <property type="evidence" value="ECO:0007669"/>
    <property type="project" value="UniProtKB-SubCell"/>
</dbReference>
<evidence type="ECO:0000313" key="16">
    <source>
        <dbReference type="Proteomes" id="UP001283361"/>
    </source>
</evidence>
<keyword evidence="5 12" id="KW-0732">Signal</keyword>
<sequence length="971" mass="111257">MWHVSAACFILLLTVPVSVAFTRLPLSGSGWIVSDSADVKINGKVPGTQYTALLKQGLIGDPLYRDNDVNLRSLGRKNWTYSLNFSVPAILVSSKNLTLVCEGLDTVAQMILNNNVLGKTDNMFVRFAYDITGKLRKGNNNLRVEFTSAVLEAQSKASKSSYRIPPDCPPEVQHGECHVNQLRKEQCSFSWDWGPSFPTQGIWQPIYIDSFNSAIIRDVSAVVSKVNNKWQIAVQVYFDSIRQPGRYGVTGQLEASIRGLNLSHSENVTLRGIEEPTHFIITVPESKIVPLWWPRGYGEQNLFTLNVTFETFKGPYRSATDKSSKSLRIGFRTVELIQEPVKNKFQIRKGWKYYYDKRYSPTGLTFYFRVNGIPIFLKGSNWIPADNFQERITRKHLQYLLSSAASVGINAMRVWGGGIYESDDLYDICDELGIMVWQDLMFSVALYPAYPEFIKSVAYEVKYQMRRLKHHASILVWAGSNENEKALRQDWFDTKENYTRYYEDFLKLYVRTIKPIVESEDSSREYLSSSPTNGAESVKEGYVAQDPGSELYGDIHFYDYMADQWTAEVFRIPRMASEYGIQSWCNNESLAAVFAPQDFDVNSKMVDHRQHHGMGNIEMTAEVTLHMQLPQTSDTQSYFAEYIYLTQINQAMSMRTQTEHYRRYQSRLLDDGRGLTMGALYWQLNDIWQAPTWASIDYEGRWKMLHYFARSFFNKHLISPYKLDSNTLDVFIVVDEIPIMESRSPATGKLQFWPMSTLDSLKNSEVPKQEIYAVLHKLRMATIGYLRIEVFEYSSFQPLFSWTVPYELKTTAESVFKKSISDALSESGCPGPEHCLLYFSATDQSGSDLSTSWFMFTYPKYARIKKPQLKIVSVTKLASTVFEIEVSADVPALFVWLSAGSVKGHFSDNGFHMLSSSAKVQFFAQQPIRSLTLRPQLSVKSLQNNWSNIRAHFSILVFLCMSISLLYWIIY</sequence>
<evidence type="ECO:0000259" key="14">
    <source>
        <dbReference type="Pfam" id="PF22666"/>
    </source>
</evidence>